<sequence>MAASVFVAVLVATLLYSGLWSSSRSVNGSTGCPDVTTFASAVEPFDSSQMRALRNLSTKDRLIQLAQPLLVERPVGSKNHDIVRDYLVSSMRKLSWSVSFDSFEQDTVDGRHKFDNIIASLHPNAPRKLVLAAHFESKKMPGFIGAIDSAVPCAILLQLAEALTPLVRRNGSSAKAELGLQFVFFDGEEAFQAWTATDSIYGARHLAARWSAEKGVSPDCTVLKEMDSLVLLDLIGHKNTQFCYLSHGSSNRALVDKEKALFSGLVSAETRLRKPGATFFQPVVRYGQIEDDHVPFRQRQVPVVHIIAVPFPPVWHNINDNADNINWDQSEDIGAIVQLWTAEMLHLRPIVNGSGGNELIFFACGH</sequence>
<evidence type="ECO:0000313" key="8">
    <source>
        <dbReference type="Proteomes" id="UP000095280"/>
    </source>
</evidence>
<dbReference type="EC" id="2.3.2.5" evidence="3"/>
<protein>
    <recommendedName>
        <fullName evidence="3">glutaminyl-peptide cyclotransferase</fullName>
        <ecNumber evidence="3">2.3.2.5</ecNumber>
    </recommendedName>
</protein>
<dbReference type="InterPro" id="IPR007484">
    <property type="entry name" value="Peptidase_M28"/>
</dbReference>
<evidence type="ECO:0000256" key="6">
    <source>
        <dbReference type="SAM" id="SignalP"/>
    </source>
</evidence>
<dbReference type="Proteomes" id="UP000095280">
    <property type="component" value="Unplaced"/>
</dbReference>
<dbReference type="PANTHER" id="PTHR12283:SF6">
    <property type="entry name" value="GLUTAMINYL-PEPTIDE CYCLOTRANSFERASE-RELATED"/>
    <property type="match status" value="1"/>
</dbReference>
<feature type="domain" description="Peptidase M28" evidence="7">
    <location>
        <begin position="116"/>
        <end position="337"/>
    </location>
</feature>
<reference evidence="9" key="1">
    <citation type="submission" date="2016-11" db="UniProtKB">
        <authorList>
            <consortium name="WormBaseParasite"/>
        </authorList>
    </citation>
    <scope>IDENTIFICATION</scope>
</reference>
<keyword evidence="6" id="KW-0732">Signal</keyword>
<dbReference type="Gene3D" id="3.40.630.10">
    <property type="entry name" value="Zn peptidases"/>
    <property type="match status" value="1"/>
</dbReference>
<keyword evidence="4" id="KW-0808">Transferase</keyword>
<feature type="chain" id="PRO_5009321235" description="glutaminyl-peptide cyclotransferase" evidence="6">
    <location>
        <begin position="26"/>
        <end position="366"/>
    </location>
</feature>
<dbReference type="SUPFAM" id="SSF53187">
    <property type="entry name" value="Zn-dependent exopeptidases"/>
    <property type="match status" value="1"/>
</dbReference>
<evidence type="ECO:0000256" key="5">
    <source>
        <dbReference type="ARBA" id="ARBA00023315"/>
    </source>
</evidence>
<dbReference type="GO" id="GO:0016603">
    <property type="term" value="F:glutaminyl-peptide cyclotransferase activity"/>
    <property type="evidence" value="ECO:0007669"/>
    <property type="project" value="UniProtKB-EC"/>
</dbReference>
<organism evidence="8 9">
    <name type="scientific">Macrostomum lignano</name>
    <dbReference type="NCBI Taxonomy" id="282301"/>
    <lineage>
        <taxon>Eukaryota</taxon>
        <taxon>Metazoa</taxon>
        <taxon>Spiralia</taxon>
        <taxon>Lophotrochozoa</taxon>
        <taxon>Platyhelminthes</taxon>
        <taxon>Rhabditophora</taxon>
        <taxon>Macrostomorpha</taxon>
        <taxon>Macrostomida</taxon>
        <taxon>Macrostomidae</taxon>
        <taxon>Macrostomum</taxon>
    </lineage>
</organism>
<dbReference type="InterPro" id="IPR040234">
    <property type="entry name" value="QC/QCL"/>
</dbReference>
<dbReference type="WBParaSite" id="maker-uti_cns_0017413-snap-gene-0.4-mRNA-1">
    <property type="protein sequence ID" value="maker-uti_cns_0017413-snap-gene-0.4-mRNA-1"/>
    <property type="gene ID" value="maker-uti_cns_0017413-snap-gene-0.4"/>
</dbReference>
<evidence type="ECO:0000259" key="7">
    <source>
        <dbReference type="Pfam" id="PF04389"/>
    </source>
</evidence>
<dbReference type="PANTHER" id="PTHR12283">
    <property type="entry name" value="GLUTAMINYL-PEPTIDE CYCLOTRANSFERASE"/>
    <property type="match status" value="1"/>
</dbReference>
<dbReference type="GO" id="GO:0008270">
    <property type="term" value="F:zinc ion binding"/>
    <property type="evidence" value="ECO:0007669"/>
    <property type="project" value="TreeGrafter"/>
</dbReference>
<evidence type="ECO:0000256" key="4">
    <source>
        <dbReference type="ARBA" id="ARBA00022679"/>
    </source>
</evidence>
<dbReference type="Pfam" id="PF04389">
    <property type="entry name" value="Peptidase_M28"/>
    <property type="match status" value="1"/>
</dbReference>
<feature type="signal peptide" evidence="6">
    <location>
        <begin position="1"/>
        <end position="25"/>
    </location>
</feature>
<comment type="catalytic activity">
    <reaction evidence="1">
        <text>N-terminal L-glutaminyl-[peptide] = N-terminal 5-oxo-L-prolyl-[peptide] + NH4(+)</text>
        <dbReference type="Rhea" id="RHEA:23652"/>
        <dbReference type="Rhea" id="RHEA-COMP:11736"/>
        <dbReference type="Rhea" id="RHEA-COMP:11846"/>
        <dbReference type="ChEBI" id="CHEBI:28938"/>
        <dbReference type="ChEBI" id="CHEBI:64722"/>
        <dbReference type="ChEBI" id="CHEBI:87215"/>
        <dbReference type="EC" id="2.3.2.5"/>
    </reaction>
</comment>
<evidence type="ECO:0000256" key="1">
    <source>
        <dbReference type="ARBA" id="ARBA00000001"/>
    </source>
</evidence>
<accession>A0A1I8IVU0</accession>
<evidence type="ECO:0000256" key="2">
    <source>
        <dbReference type="ARBA" id="ARBA00006014"/>
    </source>
</evidence>
<proteinExistence type="inferred from homology"/>
<name>A0A1I8IVU0_9PLAT</name>
<dbReference type="AlphaFoldDB" id="A0A1I8IVU0"/>
<comment type="similarity">
    <text evidence="2">Belongs to the glutaminyl-peptide cyclotransferase family.</text>
</comment>
<keyword evidence="5" id="KW-0012">Acyltransferase</keyword>
<evidence type="ECO:0000256" key="3">
    <source>
        <dbReference type="ARBA" id="ARBA00012012"/>
    </source>
</evidence>
<evidence type="ECO:0000313" key="9">
    <source>
        <dbReference type="WBParaSite" id="maker-uti_cns_0017413-snap-gene-0.4-mRNA-1"/>
    </source>
</evidence>
<keyword evidence="8" id="KW-1185">Reference proteome</keyword>